<organism evidence="2 3">
    <name type="scientific">Rhodospira trueperi</name>
    <dbReference type="NCBI Taxonomy" id="69960"/>
    <lineage>
        <taxon>Bacteria</taxon>
        <taxon>Pseudomonadati</taxon>
        <taxon>Pseudomonadota</taxon>
        <taxon>Alphaproteobacteria</taxon>
        <taxon>Rhodospirillales</taxon>
        <taxon>Rhodospirillaceae</taxon>
        <taxon>Rhodospira</taxon>
    </lineage>
</organism>
<dbReference type="STRING" id="69960.SAMN05421720_106223"/>
<accession>A0A1G7CU67</accession>
<evidence type="ECO:0000256" key="1">
    <source>
        <dbReference type="ARBA" id="ARBA00015681"/>
    </source>
</evidence>
<name>A0A1G7CU67_9PROT</name>
<reference evidence="2 3" key="1">
    <citation type="submission" date="2016-10" db="EMBL/GenBank/DDBJ databases">
        <authorList>
            <person name="de Groot N.N."/>
        </authorList>
    </citation>
    <scope>NUCLEOTIDE SEQUENCE [LARGE SCALE GENOMIC DNA]</scope>
    <source>
        <strain evidence="2 3">ATCC 700224</strain>
    </source>
</reference>
<dbReference type="InterPro" id="IPR011322">
    <property type="entry name" value="N-reg_PII-like_a/b"/>
</dbReference>
<dbReference type="Gene3D" id="3.30.70.120">
    <property type="match status" value="1"/>
</dbReference>
<evidence type="ECO:0000313" key="3">
    <source>
        <dbReference type="Proteomes" id="UP000199412"/>
    </source>
</evidence>
<sequence>MANLYPEKLITIITTSMLEERLVRVFHERGTSGYTIVPARGAGSRGEQTGMDFDANILVKVVLPADRMDPVLGDLKRLIGQGHHLTIYVGDVAVIRPEKFTKPFGA</sequence>
<protein>
    <recommendedName>
        <fullName evidence="1">Nitrogen regulatory protein P-II</fullName>
    </recommendedName>
</protein>
<dbReference type="RefSeq" id="WP_092785839.1">
    <property type="nucleotide sequence ID" value="NZ_FNAP01000006.1"/>
</dbReference>
<dbReference type="SUPFAM" id="SSF54913">
    <property type="entry name" value="GlnB-like"/>
    <property type="match status" value="1"/>
</dbReference>
<proteinExistence type="predicted"/>
<dbReference type="GO" id="GO:0006808">
    <property type="term" value="P:regulation of nitrogen utilization"/>
    <property type="evidence" value="ECO:0007669"/>
    <property type="project" value="InterPro"/>
</dbReference>
<dbReference type="EMBL" id="FNAP01000006">
    <property type="protein sequence ID" value="SDE42847.1"/>
    <property type="molecule type" value="Genomic_DNA"/>
</dbReference>
<dbReference type="InterPro" id="IPR002187">
    <property type="entry name" value="N-reg_PII"/>
</dbReference>
<dbReference type="Pfam" id="PF00543">
    <property type="entry name" value="P-II"/>
    <property type="match status" value="1"/>
</dbReference>
<dbReference type="AlphaFoldDB" id="A0A1G7CU67"/>
<dbReference type="InterPro" id="IPR015867">
    <property type="entry name" value="N-reg_PII/ATP_PRibTrfase_C"/>
</dbReference>
<dbReference type="Proteomes" id="UP000199412">
    <property type="component" value="Unassembled WGS sequence"/>
</dbReference>
<dbReference type="GO" id="GO:0030234">
    <property type="term" value="F:enzyme regulator activity"/>
    <property type="evidence" value="ECO:0007669"/>
    <property type="project" value="InterPro"/>
</dbReference>
<evidence type="ECO:0000313" key="2">
    <source>
        <dbReference type="EMBL" id="SDE42847.1"/>
    </source>
</evidence>
<keyword evidence="3" id="KW-1185">Reference proteome</keyword>
<dbReference type="OrthoDB" id="330665at2"/>
<gene>
    <name evidence="2" type="ORF">SAMN05421720_106223</name>
</gene>